<sequence>MKAAAAYLGDASFYHALYRTLLKLAVSMVCVLLAGGGLGLAIGLRPRWKPYVEPVVDMMQSIPPIAWLGIAIIWFGLTDLPSVFIIVLSTKPMLCTNLYEGFMDQAARADEMPVGYFTAFAGNLIDMLLSPKQRGLFP</sequence>
<gene>
    <name evidence="1" type="ORF">ACI1P1_26455</name>
</gene>
<comment type="caution">
    <text evidence="1">The sequence shown here is derived from an EMBL/GenBank/DDBJ whole genome shotgun (WGS) entry which is preliminary data.</text>
</comment>
<organism evidence="1 2">
    <name type="scientific">Paenibacillus mesotrionivorans</name>
    <dbReference type="NCBI Taxonomy" id="3160968"/>
    <lineage>
        <taxon>Bacteria</taxon>
        <taxon>Bacillati</taxon>
        <taxon>Bacillota</taxon>
        <taxon>Bacilli</taxon>
        <taxon>Bacillales</taxon>
        <taxon>Paenibacillaceae</taxon>
        <taxon>Paenibacillus</taxon>
    </lineage>
</organism>
<evidence type="ECO:0000313" key="2">
    <source>
        <dbReference type="Proteomes" id="UP001631969"/>
    </source>
</evidence>
<proteinExistence type="predicted"/>
<keyword evidence="2" id="KW-1185">Reference proteome</keyword>
<protein>
    <submittedName>
        <fullName evidence="1">Uncharacterized protein</fullName>
    </submittedName>
</protein>
<name>A0ACC7P465_9BACL</name>
<dbReference type="EMBL" id="JBJURJ010000023">
    <property type="protein sequence ID" value="MFM9331843.1"/>
    <property type="molecule type" value="Genomic_DNA"/>
</dbReference>
<reference evidence="1" key="1">
    <citation type="submission" date="2024-12" db="EMBL/GenBank/DDBJ databases">
        <authorList>
            <person name="Wu N."/>
        </authorList>
    </citation>
    <scope>NUCLEOTIDE SEQUENCE</scope>
    <source>
        <strain evidence="1">P15</strain>
    </source>
</reference>
<evidence type="ECO:0000313" key="1">
    <source>
        <dbReference type="EMBL" id="MFM9331843.1"/>
    </source>
</evidence>
<dbReference type="Proteomes" id="UP001631969">
    <property type="component" value="Unassembled WGS sequence"/>
</dbReference>
<accession>A0ACC7P465</accession>